<evidence type="ECO:0000256" key="1">
    <source>
        <dbReference type="SAM" id="MobiDB-lite"/>
    </source>
</evidence>
<dbReference type="PANTHER" id="PTHR47076">
    <property type="entry name" value="NHL DOMAIN PROTEIN"/>
    <property type="match status" value="1"/>
</dbReference>
<dbReference type="PANTHER" id="PTHR47076:SF1">
    <property type="entry name" value="NHL DOMAIN PROTEIN"/>
    <property type="match status" value="1"/>
</dbReference>
<feature type="compositionally biased region" description="Pro residues" evidence="1">
    <location>
        <begin position="151"/>
        <end position="163"/>
    </location>
</feature>
<evidence type="ECO:0000313" key="2">
    <source>
        <dbReference type="EMBL" id="CAI9097464.1"/>
    </source>
</evidence>
<proteinExistence type="predicted"/>
<dbReference type="EMBL" id="OX459120">
    <property type="protein sequence ID" value="CAI9097464.1"/>
    <property type="molecule type" value="Genomic_DNA"/>
</dbReference>
<organism evidence="2 3">
    <name type="scientific">Oldenlandia corymbosa var. corymbosa</name>
    <dbReference type="NCBI Taxonomy" id="529605"/>
    <lineage>
        <taxon>Eukaryota</taxon>
        <taxon>Viridiplantae</taxon>
        <taxon>Streptophyta</taxon>
        <taxon>Embryophyta</taxon>
        <taxon>Tracheophyta</taxon>
        <taxon>Spermatophyta</taxon>
        <taxon>Magnoliopsida</taxon>
        <taxon>eudicotyledons</taxon>
        <taxon>Gunneridae</taxon>
        <taxon>Pentapetalae</taxon>
        <taxon>asterids</taxon>
        <taxon>lamiids</taxon>
        <taxon>Gentianales</taxon>
        <taxon>Rubiaceae</taxon>
        <taxon>Rubioideae</taxon>
        <taxon>Spermacoceae</taxon>
        <taxon>Hedyotis-Oldenlandia complex</taxon>
        <taxon>Oldenlandia</taxon>
    </lineage>
</organism>
<reference evidence="2" key="1">
    <citation type="submission" date="2023-03" db="EMBL/GenBank/DDBJ databases">
        <authorList>
            <person name="Julca I."/>
        </authorList>
    </citation>
    <scope>NUCLEOTIDE SEQUENCE</scope>
</reference>
<name>A0AAV1CRY2_OLDCO</name>
<keyword evidence="3" id="KW-1185">Reference proteome</keyword>
<gene>
    <name evidence="2" type="ORF">OLC1_LOCUS7947</name>
</gene>
<protein>
    <submittedName>
        <fullName evidence="2">OLC1v1033897C1</fullName>
    </submittedName>
</protein>
<accession>A0AAV1CRY2</accession>
<dbReference type="Proteomes" id="UP001161247">
    <property type="component" value="Chromosome 3"/>
</dbReference>
<feature type="region of interest" description="Disordered" evidence="1">
    <location>
        <begin position="143"/>
        <end position="163"/>
    </location>
</feature>
<evidence type="ECO:0000313" key="3">
    <source>
        <dbReference type="Proteomes" id="UP001161247"/>
    </source>
</evidence>
<sequence>MAERLIEEEIQQQGNNDNNRHVFEMEDLEVDQSSSSWCCCFQFGGGRRSQESRSLLQDDGEYVQRESWFVTRLKKLKEFSELVAGPKWKNFIRKFGKNSKPKKFTRTEYMYSPNSYALNFADTRFEEEEDDLFVSFSTRFSAPLSAEKQRPPPPPPPATTSSL</sequence>
<dbReference type="AlphaFoldDB" id="A0AAV1CRY2"/>